<proteinExistence type="predicted"/>
<dbReference type="RefSeq" id="WP_112144211.1">
    <property type="nucleotide sequence ID" value="NZ_PRLC01000004.1"/>
</dbReference>
<dbReference type="Proteomes" id="UP000250429">
    <property type="component" value="Unassembled WGS sequence"/>
</dbReference>
<name>A0A329UIL4_9FIRM</name>
<sequence length="75" mass="8513">MSVREQLNQLTATLPDYKLAYVLAYVQGLVAEDMAEKEDDAYCEQLLKDYQNDPDPHKTDTIPLEQLARELGVAL</sequence>
<evidence type="ECO:0000313" key="2">
    <source>
        <dbReference type="Proteomes" id="UP000250429"/>
    </source>
</evidence>
<evidence type="ECO:0008006" key="3">
    <source>
        <dbReference type="Google" id="ProtNLM"/>
    </source>
</evidence>
<accession>A0A329UIL4</accession>
<protein>
    <recommendedName>
        <fullName evidence="3">Addiction module component</fullName>
    </recommendedName>
</protein>
<evidence type="ECO:0000313" key="1">
    <source>
        <dbReference type="EMBL" id="RAW62607.1"/>
    </source>
</evidence>
<gene>
    <name evidence="1" type="ORF">C4N23_03980</name>
</gene>
<organism evidence="1 2">
    <name type="scientific">Faecalibacterium hattorii</name>
    <dbReference type="NCBI Taxonomy" id="2935520"/>
    <lineage>
        <taxon>Bacteria</taxon>
        <taxon>Bacillati</taxon>
        <taxon>Bacillota</taxon>
        <taxon>Clostridia</taxon>
        <taxon>Eubacteriales</taxon>
        <taxon>Oscillospiraceae</taxon>
        <taxon>Faecalibacterium</taxon>
    </lineage>
</organism>
<comment type="caution">
    <text evidence="1">The sequence shown here is derived from an EMBL/GenBank/DDBJ whole genome shotgun (WGS) entry which is preliminary data.</text>
</comment>
<dbReference type="AlphaFoldDB" id="A0A329UIL4"/>
<keyword evidence="2" id="KW-1185">Reference proteome</keyword>
<reference evidence="1 2" key="1">
    <citation type="submission" date="2018-02" db="EMBL/GenBank/DDBJ databases">
        <title>Complete genome sequencing of Faecalibacterium prausnitzii strains isolated from the human gut.</title>
        <authorList>
            <person name="Fitzgerald B.C."/>
            <person name="Shkoporov A.N."/>
            <person name="Ross P.R."/>
            <person name="Hill C."/>
        </authorList>
    </citation>
    <scope>NUCLEOTIDE SEQUENCE [LARGE SCALE GENOMIC DNA]</scope>
    <source>
        <strain evidence="1 2">APC922/41-1</strain>
    </source>
</reference>
<dbReference type="EMBL" id="PRLC01000004">
    <property type="protein sequence ID" value="RAW62607.1"/>
    <property type="molecule type" value="Genomic_DNA"/>
</dbReference>